<dbReference type="SUPFAM" id="SSF53756">
    <property type="entry name" value="UDP-Glycosyltransferase/glycogen phosphorylase"/>
    <property type="match status" value="1"/>
</dbReference>
<comment type="caution">
    <text evidence="3">The sequence shown here is derived from an EMBL/GenBank/DDBJ whole genome shotgun (WGS) entry which is preliminary data.</text>
</comment>
<dbReference type="Gene3D" id="3.40.50.2000">
    <property type="entry name" value="Glycogen Phosphorylase B"/>
    <property type="match status" value="1"/>
</dbReference>
<dbReference type="GO" id="GO:0080043">
    <property type="term" value="F:quercetin 3-O-glucosyltransferase activity"/>
    <property type="evidence" value="ECO:0007669"/>
    <property type="project" value="TreeGrafter"/>
</dbReference>
<dbReference type="OrthoDB" id="5835829at2759"/>
<evidence type="ECO:0000256" key="1">
    <source>
        <dbReference type="ARBA" id="ARBA00009995"/>
    </source>
</evidence>
<reference evidence="3 4" key="1">
    <citation type="submission" date="2013-09" db="EMBL/GenBank/DDBJ databases">
        <title>Corchorus capsularis genome sequencing.</title>
        <authorList>
            <person name="Alam M."/>
            <person name="Haque M.S."/>
            <person name="Islam M.S."/>
            <person name="Emdad E.M."/>
            <person name="Islam M.M."/>
            <person name="Ahmed B."/>
            <person name="Halim A."/>
            <person name="Hossen Q.M.M."/>
            <person name="Hossain M.Z."/>
            <person name="Ahmed R."/>
            <person name="Khan M.M."/>
            <person name="Islam R."/>
            <person name="Rashid M.M."/>
            <person name="Khan S.A."/>
            <person name="Rahman M.S."/>
            <person name="Alam M."/>
        </authorList>
    </citation>
    <scope>NUCLEOTIDE SEQUENCE [LARGE SCALE GENOMIC DNA]</scope>
    <source>
        <strain evidence="4">cv. CVL-1</strain>
        <tissue evidence="3">Whole seedling</tissue>
    </source>
</reference>
<keyword evidence="3" id="KW-0808">Transferase</keyword>
<dbReference type="PANTHER" id="PTHR11926:SF1494">
    <property type="entry name" value="FLAVONOL 3-O-GLUCOSYLTRANSFERASE UGT76E12-RELATED"/>
    <property type="match status" value="1"/>
</dbReference>
<dbReference type="AlphaFoldDB" id="A0A1R3IJY8"/>
<name>A0A1R3IJY8_COCAP</name>
<comment type="similarity">
    <text evidence="1">Belongs to the UDP-glycosyltransferase family.</text>
</comment>
<evidence type="ECO:0000313" key="3">
    <source>
        <dbReference type="EMBL" id="OMO82908.1"/>
    </source>
</evidence>
<organism evidence="3 4">
    <name type="scientific">Corchorus capsularis</name>
    <name type="common">Jute</name>
    <dbReference type="NCBI Taxonomy" id="210143"/>
    <lineage>
        <taxon>Eukaryota</taxon>
        <taxon>Viridiplantae</taxon>
        <taxon>Streptophyta</taxon>
        <taxon>Embryophyta</taxon>
        <taxon>Tracheophyta</taxon>
        <taxon>Spermatophyta</taxon>
        <taxon>Magnoliopsida</taxon>
        <taxon>eudicotyledons</taxon>
        <taxon>Gunneridae</taxon>
        <taxon>Pentapetalae</taxon>
        <taxon>rosids</taxon>
        <taxon>malvids</taxon>
        <taxon>Malvales</taxon>
        <taxon>Malvaceae</taxon>
        <taxon>Grewioideae</taxon>
        <taxon>Apeibeae</taxon>
        <taxon>Corchorus</taxon>
    </lineage>
</organism>
<accession>A0A1R3IJY8</accession>
<protein>
    <submittedName>
        <fullName evidence="3">UDP-glucuronosyl/UDP-glucosyltransferase</fullName>
    </submittedName>
</protein>
<gene>
    <name evidence="3" type="ORF">CCACVL1_11686</name>
</gene>
<sequence length="175" mass="19776">MDHAAGKEPTSVCHVLAVPYPSRGHINPMLNLCKSLLSKNKDILVTFVVTEEWFGFIGSEPKPENIRFGTIPNDLTSELDRSGNYSPDFFEEVLRKMEAPVVQLIDRLEPPVTTIVYDTYLTFAVRVGNRRNIPLASFWTMPALNKERNVSIVSQESLQFGNSIFQLVSMEEVKT</sequence>
<dbReference type="GO" id="GO:0080044">
    <property type="term" value="F:quercetin 7-O-glucosyltransferase activity"/>
    <property type="evidence" value="ECO:0007669"/>
    <property type="project" value="TreeGrafter"/>
</dbReference>
<keyword evidence="4" id="KW-1185">Reference proteome</keyword>
<proteinExistence type="inferred from homology"/>
<evidence type="ECO:0000313" key="4">
    <source>
        <dbReference type="Proteomes" id="UP000188268"/>
    </source>
</evidence>
<dbReference type="STRING" id="210143.A0A1R3IJY8"/>
<dbReference type="EMBL" id="AWWV01009941">
    <property type="protein sequence ID" value="OMO82908.1"/>
    <property type="molecule type" value="Genomic_DNA"/>
</dbReference>
<dbReference type="OMA" id="HERANDM"/>
<dbReference type="Proteomes" id="UP000188268">
    <property type="component" value="Unassembled WGS sequence"/>
</dbReference>
<dbReference type="Gramene" id="OMO82908">
    <property type="protein sequence ID" value="OMO82908"/>
    <property type="gene ID" value="CCACVL1_11686"/>
</dbReference>
<evidence type="ECO:0000256" key="2">
    <source>
        <dbReference type="ARBA" id="ARBA00022676"/>
    </source>
</evidence>
<dbReference type="PANTHER" id="PTHR11926">
    <property type="entry name" value="GLUCOSYL/GLUCURONOSYL TRANSFERASES"/>
    <property type="match status" value="1"/>
</dbReference>
<keyword evidence="2" id="KW-0328">Glycosyltransferase</keyword>